<reference evidence="3 4" key="1">
    <citation type="journal article" date="2019" name="Sci. Rep.">
        <title>Comparative genomics of chytrid fungi reveal insights into the obligate biotrophic and pathogenic lifestyle of Synchytrium endobioticum.</title>
        <authorList>
            <person name="van de Vossenberg B.T.L.H."/>
            <person name="Warris S."/>
            <person name="Nguyen H.D.T."/>
            <person name="van Gent-Pelzer M.P.E."/>
            <person name="Joly D.L."/>
            <person name="van de Geest H.C."/>
            <person name="Bonants P.J.M."/>
            <person name="Smith D.S."/>
            <person name="Levesque C.A."/>
            <person name="van der Lee T.A.J."/>
        </authorList>
    </citation>
    <scope>NUCLEOTIDE SEQUENCE [LARGE SCALE GENOMIC DNA]</scope>
    <source>
        <strain evidence="3 4">LEV6574</strain>
    </source>
</reference>
<dbReference type="Gene3D" id="3.40.50.10190">
    <property type="entry name" value="BRCT domain"/>
    <property type="match status" value="6"/>
</dbReference>
<gene>
    <name evidence="3" type="ORF">SeLEV6574_g07324</name>
</gene>
<dbReference type="PANTHER" id="PTHR13561">
    <property type="entry name" value="DNA REPLICATION REGULATOR DPB11-RELATED"/>
    <property type="match status" value="1"/>
</dbReference>
<dbReference type="EMBL" id="QEAM01000503">
    <property type="protein sequence ID" value="TPX39292.1"/>
    <property type="molecule type" value="Genomic_DNA"/>
</dbReference>
<protein>
    <recommendedName>
        <fullName evidence="2">BRCT domain-containing protein</fullName>
    </recommendedName>
</protein>
<name>A0A507CI36_9FUNG</name>
<dbReference type="Pfam" id="PF12738">
    <property type="entry name" value="PTCB-BRCT"/>
    <property type="match status" value="1"/>
</dbReference>
<feature type="domain" description="BRCT" evidence="2">
    <location>
        <begin position="726"/>
        <end position="818"/>
    </location>
</feature>
<comment type="caution">
    <text evidence="3">The sequence shown here is derived from an EMBL/GenBank/DDBJ whole genome shotgun (WGS) entry which is preliminary data.</text>
</comment>
<dbReference type="SMART" id="SM00292">
    <property type="entry name" value="BRCT"/>
    <property type="match status" value="5"/>
</dbReference>
<feature type="domain" description="BRCT" evidence="2">
    <location>
        <begin position="96"/>
        <end position="184"/>
    </location>
</feature>
<feature type="domain" description="BRCT" evidence="2">
    <location>
        <begin position="551"/>
        <end position="635"/>
    </location>
</feature>
<dbReference type="PANTHER" id="PTHR13561:SF20">
    <property type="entry name" value="DNA TOPOISOMERASE 2-BINDING PROTEIN 1"/>
    <property type="match status" value="1"/>
</dbReference>
<sequence>MAASYHCLNGLLFCSTGLPDSSRDEVISKIQLMRGHYNPAFTQDTTHLIAVTTGSNKYKVAARLRLPILKPEWIEDCWKLCQSNPNFDVLSIMENYHLPPLEGCVVCVTGFPHEQRVEMRAQVETHGGQFSADLVKTCTHLIASAPTGKKHMYALKWNVAVVTSAWLEESVKCRARMNEEEYQCLAQSLQTPEIVAERAPAPSARPMLLFDRCNIYLGDGLTPEELANCRQLIREYGGATAKAIDNLVTHVVGRLTMLDLVNGRAIPIVSHKWLLQCVHDKCLVDVAPFTLNKTDTPVRAPPIVLETLDKTPVEATAVPATKIQIRSNRRITTSSLHLDSLYPLGQPLKSASPLVESKSDKENIISQQRESTNQLTHLGNGSSIKLSDATQDADVAPTLLKHPTPAKEQHLSSRSCASAIQYEDLSTSCPATIVDNNLSIGGPPLLHLLKGYAFSCEGFSNDNEVQMFENEITTKGGIVVRSRVWPATSCSRTRFVLLPLSIYGLSIPPPVDCTFVTEVWLDKWVVERKMPPVRTCRIFQPTTARFPILSFASATLSVTGFDDFDRNMIEIVLNKIGAKFTPQFSKKNTHLLSKSREISAKVERAQRLNVPVLKIDWLFDAVATGEMPAIQQYVYTQAGTVPEFKPRFDTSHAMTALASPALHSGPARQGSMNSPLDSAFANGIRKAKENTSKPLIETPNDLSAPTSSAPFLEATIPDPPPQPSSHLAKILLGITMCVSQKLTHRRSEFYEKCSRMGAVMIPTFSDKCTHYIHQGNRSHDTFKDFKIAKSKNMYIVSPYWVDKCLETGVRQKEADYPHTYNPAKALQPGLESPTPMGHQTVASDDTNDKPTVMTSTTNNSEEGRLQVFAKVDELFSVKGDTTTWRRPRAVGYKPRVIQSKMDVDIAPTQIPAQRFSLDDGVVGYEDTVGSDMKRRLIDSFHENRKKRRTGFEEPSSCGGSDSDVTIVEDNLTRLCQSSGGASRLNEQSTSQT</sequence>
<proteinExistence type="predicted"/>
<evidence type="ECO:0000256" key="1">
    <source>
        <dbReference type="ARBA" id="ARBA00022737"/>
    </source>
</evidence>
<organism evidence="3 4">
    <name type="scientific">Synchytrium endobioticum</name>
    <dbReference type="NCBI Taxonomy" id="286115"/>
    <lineage>
        <taxon>Eukaryota</taxon>
        <taxon>Fungi</taxon>
        <taxon>Fungi incertae sedis</taxon>
        <taxon>Chytridiomycota</taxon>
        <taxon>Chytridiomycota incertae sedis</taxon>
        <taxon>Chytridiomycetes</taxon>
        <taxon>Synchytriales</taxon>
        <taxon>Synchytriaceae</taxon>
        <taxon>Synchytrium</taxon>
    </lineage>
</organism>
<dbReference type="CDD" id="cd17731">
    <property type="entry name" value="BRCT_TopBP1_rpt2_like"/>
    <property type="match status" value="2"/>
</dbReference>
<dbReference type="InterPro" id="IPR001357">
    <property type="entry name" value="BRCT_dom"/>
</dbReference>
<dbReference type="Pfam" id="PF00533">
    <property type="entry name" value="BRCT"/>
    <property type="match status" value="4"/>
</dbReference>
<dbReference type="GO" id="GO:0033314">
    <property type="term" value="P:mitotic DNA replication checkpoint signaling"/>
    <property type="evidence" value="ECO:0007669"/>
    <property type="project" value="TreeGrafter"/>
</dbReference>
<accession>A0A507CI36</accession>
<dbReference type="OrthoDB" id="2143040at2759"/>
<dbReference type="GO" id="GO:0006270">
    <property type="term" value="P:DNA replication initiation"/>
    <property type="evidence" value="ECO:0007669"/>
    <property type="project" value="TreeGrafter"/>
</dbReference>
<dbReference type="InterPro" id="IPR036420">
    <property type="entry name" value="BRCT_dom_sf"/>
</dbReference>
<dbReference type="AlphaFoldDB" id="A0A507CI36"/>
<dbReference type="PROSITE" id="PS50172">
    <property type="entry name" value="BRCT"/>
    <property type="match status" value="5"/>
</dbReference>
<feature type="domain" description="BRCT" evidence="2">
    <location>
        <begin position="3"/>
        <end position="77"/>
    </location>
</feature>
<dbReference type="SUPFAM" id="SSF52113">
    <property type="entry name" value="BRCT domain"/>
    <property type="match status" value="5"/>
</dbReference>
<evidence type="ECO:0000313" key="3">
    <source>
        <dbReference type="EMBL" id="TPX39292.1"/>
    </source>
</evidence>
<keyword evidence="1" id="KW-0677">Repeat</keyword>
<evidence type="ECO:0000259" key="2">
    <source>
        <dbReference type="PROSITE" id="PS50172"/>
    </source>
</evidence>
<evidence type="ECO:0000313" key="4">
    <source>
        <dbReference type="Proteomes" id="UP000320475"/>
    </source>
</evidence>
<dbReference type="GO" id="GO:0007095">
    <property type="term" value="P:mitotic G2 DNA damage checkpoint signaling"/>
    <property type="evidence" value="ECO:0007669"/>
    <property type="project" value="TreeGrafter"/>
</dbReference>
<dbReference type="VEuPathDB" id="FungiDB:SeMB42_g01638"/>
<feature type="domain" description="BRCT" evidence="2">
    <location>
        <begin position="205"/>
        <end position="291"/>
    </location>
</feature>
<dbReference type="CDD" id="cd17727">
    <property type="entry name" value="BRCT_TopBP1_rpt6"/>
    <property type="match status" value="1"/>
</dbReference>
<dbReference type="InterPro" id="IPR059215">
    <property type="entry name" value="BRCT2_TopBP1-like"/>
</dbReference>
<dbReference type="Proteomes" id="UP000320475">
    <property type="component" value="Unassembled WGS sequence"/>
</dbReference>